<comment type="caution">
    <text evidence="2">The sequence shown here is derived from an EMBL/GenBank/DDBJ whole genome shotgun (WGS) entry which is preliminary data.</text>
</comment>
<accession>A0A286UAU7</accession>
<sequence length="108" mass="12373">MSVSGDGVTLLSKQRAKQDSGDISTVNMPTTDRLPVQRRNSIYLQNKETAADKKKKWLTRGKQQQHKVSALNLYLYNYGITLESDFSVMWNTSRSTILELGQHNIYKH</sequence>
<evidence type="ECO:0000256" key="1">
    <source>
        <dbReference type="SAM" id="MobiDB-lite"/>
    </source>
</evidence>
<protein>
    <submittedName>
        <fullName evidence="2">Uncharacterized protein</fullName>
    </submittedName>
</protein>
<dbReference type="AlphaFoldDB" id="A0A286UAU7"/>
<gene>
    <name evidence="2" type="ORF">PNOK_0829500</name>
</gene>
<dbReference type="Proteomes" id="UP000217199">
    <property type="component" value="Unassembled WGS sequence"/>
</dbReference>
<organism evidence="2 3">
    <name type="scientific">Pyrrhoderma noxium</name>
    <dbReference type="NCBI Taxonomy" id="2282107"/>
    <lineage>
        <taxon>Eukaryota</taxon>
        <taxon>Fungi</taxon>
        <taxon>Dikarya</taxon>
        <taxon>Basidiomycota</taxon>
        <taxon>Agaricomycotina</taxon>
        <taxon>Agaricomycetes</taxon>
        <taxon>Hymenochaetales</taxon>
        <taxon>Hymenochaetaceae</taxon>
        <taxon>Pyrrhoderma</taxon>
    </lineage>
</organism>
<dbReference type="InParanoid" id="A0A286UAU7"/>
<reference evidence="2 3" key="1">
    <citation type="journal article" date="2017" name="Mol. Ecol.">
        <title>Comparative and population genomic landscape of Phellinus noxius: A hypervariable fungus causing root rot in trees.</title>
        <authorList>
            <person name="Chung C.L."/>
            <person name="Lee T.J."/>
            <person name="Akiba M."/>
            <person name="Lee H.H."/>
            <person name="Kuo T.H."/>
            <person name="Liu D."/>
            <person name="Ke H.M."/>
            <person name="Yokoi T."/>
            <person name="Roa M.B."/>
            <person name="Lu M.J."/>
            <person name="Chang Y.Y."/>
            <person name="Ann P.J."/>
            <person name="Tsai J.N."/>
            <person name="Chen C.Y."/>
            <person name="Tzean S.S."/>
            <person name="Ota Y."/>
            <person name="Hattori T."/>
            <person name="Sahashi N."/>
            <person name="Liou R.F."/>
            <person name="Kikuchi T."/>
            <person name="Tsai I.J."/>
        </authorList>
    </citation>
    <scope>NUCLEOTIDE SEQUENCE [LARGE SCALE GENOMIC DNA]</scope>
    <source>
        <strain evidence="2 3">FFPRI411160</strain>
    </source>
</reference>
<proteinExistence type="predicted"/>
<evidence type="ECO:0000313" key="2">
    <source>
        <dbReference type="EMBL" id="PAV16675.1"/>
    </source>
</evidence>
<feature type="region of interest" description="Disordered" evidence="1">
    <location>
        <begin position="1"/>
        <end position="31"/>
    </location>
</feature>
<dbReference type="EMBL" id="NBII01000008">
    <property type="protein sequence ID" value="PAV16675.1"/>
    <property type="molecule type" value="Genomic_DNA"/>
</dbReference>
<feature type="compositionally biased region" description="Polar residues" evidence="1">
    <location>
        <begin position="21"/>
        <end position="30"/>
    </location>
</feature>
<keyword evidence="3" id="KW-1185">Reference proteome</keyword>
<name>A0A286UAU7_9AGAM</name>
<evidence type="ECO:0000313" key="3">
    <source>
        <dbReference type="Proteomes" id="UP000217199"/>
    </source>
</evidence>